<evidence type="ECO:0000256" key="1">
    <source>
        <dbReference type="SAM" id="Phobius"/>
    </source>
</evidence>
<dbReference type="EMBL" id="LT630450">
    <property type="protein sequence ID" value="SFV73320.1"/>
    <property type="molecule type" value="Genomic_DNA"/>
</dbReference>
<gene>
    <name evidence="2" type="ORF">DESPIGER_1475</name>
</gene>
<dbReference type="Proteomes" id="UP000186323">
    <property type="component" value="Chromosome I"/>
</dbReference>
<dbReference type="AlphaFoldDB" id="A0A1K1LF41"/>
<sequence>MSDTPLSFWQTLPALKERQRRTGLLAALVLGLAVLVLADGLQGLMRAGSSHLDIIAGQGTMLSGPIGIDKPRDSDLLVSVAPEGAPLAFRLDGFFASYWFGNAMWRGEIVAEHGAAPGTYTLSVRVRGTPASATQRYEITVWSDTASLRQGSFSLTVSLLGFNPFWLSGILACIGIVPGLLSFLCGRRIVRLLWQAGFSEVFRTAPQKDGSLLLWCPGSRKEGPAEGALCEVVDAGGRRLGRARLEKKAATCMEWRLAAGDLPASGLPESCYVRLSAPRD</sequence>
<reference evidence="3" key="1">
    <citation type="submission" date="2016-10" db="EMBL/GenBank/DDBJ databases">
        <authorList>
            <person name="Wegmann U."/>
        </authorList>
    </citation>
    <scope>NUCLEOTIDE SEQUENCE [LARGE SCALE GENOMIC DNA]</scope>
</reference>
<keyword evidence="3" id="KW-1185">Reference proteome</keyword>
<keyword evidence="1" id="KW-0472">Membrane</keyword>
<proteinExistence type="predicted"/>
<evidence type="ECO:0000313" key="3">
    <source>
        <dbReference type="Proteomes" id="UP000186323"/>
    </source>
</evidence>
<dbReference type="RefSeq" id="WP_072334945.1">
    <property type="nucleotide sequence ID" value="NZ_JAXXLW010000014.1"/>
</dbReference>
<organism evidence="2 3">
    <name type="scientific">Desulfovibrio piger</name>
    <dbReference type="NCBI Taxonomy" id="901"/>
    <lineage>
        <taxon>Bacteria</taxon>
        <taxon>Pseudomonadati</taxon>
        <taxon>Thermodesulfobacteriota</taxon>
        <taxon>Desulfovibrionia</taxon>
        <taxon>Desulfovibrionales</taxon>
        <taxon>Desulfovibrionaceae</taxon>
        <taxon>Desulfovibrio</taxon>
    </lineage>
</organism>
<protein>
    <submittedName>
        <fullName evidence="2">Uncharacterized protein</fullName>
    </submittedName>
</protein>
<name>A0A1K1LF41_9BACT</name>
<keyword evidence="1" id="KW-1133">Transmembrane helix</keyword>
<dbReference type="KEGG" id="dpg:DESPIGER_1475"/>
<keyword evidence="1" id="KW-0812">Transmembrane</keyword>
<feature type="transmembrane region" description="Helical" evidence="1">
    <location>
        <begin position="165"/>
        <end position="185"/>
    </location>
</feature>
<evidence type="ECO:0000313" key="2">
    <source>
        <dbReference type="EMBL" id="SFV73320.1"/>
    </source>
</evidence>
<accession>A0A1K1LF41</accession>
<dbReference type="OrthoDB" id="5457666at2"/>